<accession>A0A8H6X262</accession>
<keyword evidence="4" id="KW-1185">Reference proteome</keyword>
<sequence>MKAEHAKTAQAEAAKARRKDKEAGKRLAKEQKAKKVLQWAREAHDRYEALAVQAASNEREFEEKFAKLQAALDGQTEELRIMEQDLRAARKETVIVQLELAKVKSVSGERELKATEDANMHRARDAELENVCEELEQAHIQKSVRDEELNKTRKKLRLALRDAASARSVAAFTDARHNMAKRDRKVVKQKLKTERAKRRELKKTCRELISIVETLAAAAVRAEKTDRHLHVDGSCKFQKKYMKLKARNSELEMDLAEMDEADTDASRSRKRKQKDTDENER</sequence>
<proteinExistence type="predicted"/>
<feature type="coiled-coil region" evidence="1">
    <location>
        <begin position="58"/>
        <end position="92"/>
    </location>
</feature>
<feature type="compositionally biased region" description="Acidic residues" evidence="2">
    <location>
        <begin position="252"/>
        <end position="263"/>
    </location>
</feature>
<evidence type="ECO:0000313" key="3">
    <source>
        <dbReference type="EMBL" id="KAF7332856.1"/>
    </source>
</evidence>
<evidence type="ECO:0000313" key="4">
    <source>
        <dbReference type="Proteomes" id="UP000620124"/>
    </source>
</evidence>
<comment type="caution">
    <text evidence="3">The sequence shown here is derived from an EMBL/GenBank/DDBJ whole genome shotgun (WGS) entry which is preliminary data.</text>
</comment>
<feature type="region of interest" description="Disordered" evidence="2">
    <location>
        <begin position="1"/>
        <end position="33"/>
    </location>
</feature>
<feature type="compositionally biased region" description="Basic and acidic residues" evidence="2">
    <location>
        <begin position="19"/>
        <end position="33"/>
    </location>
</feature>
<name>A0A8H6X262_9AGAR</name>
<reference evidence="3" key="1">
    <citation type="submission" date="2020-05" db="EMBL/GenBank/DDBJ databases">
        <title>Mycena genomes resolve the evolution of fungal bioluminescence.</title>
        <authorList>
            <person name="Tsai I.J."/>
        </authorList>
    </citation>
    <scope>NUCLEOTIDE SEQUENCE</scope>
    <source>
        <strain evidence="3">CCC161011</strain>
    </source>
</reference>
<feature type="region of interest" description="Disordered" evidence="2">
    <location>
        <begin position="252"/>
        <end position="281"/>
    </location>
</feature>
<protein>
    <submittedName>
        <fullName evidence="3">Uncharacterized protein</fullName>
    </submittedName>
</protein>
<dbReference type="AlphaFoldDB" id="A0A8H6X262"/>
<dbReference type="Proteomes" id="UP000620124">
    <property type="component" value="Unassembled WGS sequence"/>
</dbReference>
<evidence type="ECO:0000256" key="2">
    <source>
        <dbReference type="SAM" id="MobiDB-lite"/>
    </source>
</evidence>
<dbReference type="EMBL" id="JACAZI010000031">
    <property type="protein sequence ID" value="KAF7332856.1"/>
    <property type="molecule type" value="Genomic_DNA"/>
</dbReference>
<gene>
    <name evidence="3" type="ORF">MVEN_02390600</name>
</gene>
<evidence type="ECO:0000256" key="1">
    <source>
        <dbReference type="SAM" id="Coils"/>
    </source>
</evidence>
<organism evidence="3 4">
    <name type="scientific">Mycena venus</name>
    <dbReference type="NCBI Taxonomy" id="2733690"/>
    <lineage>
        <taxon>Eukaryota</taxon>
        <taxon>Fungi</taxon>
        <taxon>Dikarya</taxon>
        <taxon>Basidiomycota</taxon>
        <taxon>Agaricomycotina</taxon>
        <taxon>Agaricomycetes</taxon>
        <taxon>Agaricomycetidae</taxon>
        <taxon>Agaricales</taxon>
        <taxon>Marasmiineae</taxon>
        <taxon>Mycenaceae</taxon>
        <taxon>Mycena</taxon>
    </lineage>
</organism>
<keyword evidence="1" id="KW-0175">Coiled coil</keyword>